<comment type="caution">
    <text evidence="3">The sequence shown here is derived from an EMBL/GenBank/DDBJ whole genome shotgun (WGS) entry which is preliminary data.</text>
</comment>
<dbReference type="Gene3D" id="1.10.260.40">
    <property type="entry name" value="lambda repressor-like DNA-binding domains"/>
    <property type="match status" value="1"/>
</dbReference>
<dbReference type="GO" id="GO:0003677">
    <property type="term" value="F:DNA binding"/>
    <property type="evidence" value="ECO:0007669"/>
    <property type="project" value="InterPro"/>
</dbReference>
<dbReference type="CDD" id="cd00093">
    <property type="entry name" value="HTH_XRE"/>
    <property type="match status" value="1"/>
</dbReference>
<feature type="transmembrane region" description="Helical" evidence="1">
    <location>
        <begin position="104"/>
        <end position="122"/>
    </location>
</feature>
<evidence type="ECO:0000256" key="1">
    <source>
        <dbReference type="SAM" id="Phobius"/>
    </source>
</evidence>
<name>A0A520LQM5_9GAMM</name>
<gene>
    <name evidence="3" type="ORF">EVB01_03115</name>
</gene>
<proteinExistence type="predicted"/>
<evidence type="ECO:0000259" key="2">
    <source>
        <dbReference type="PROSITE" id="PS50943"/>
    </source>
</evidence>
<keyword evidence="1" id="KW-1133">Transmembrane helix</keyword>
<dbReference type="PANTHER" id="PTHR34475">
    <property type="match status" value="1"/>
</dbReference>
<dbReference type="PROSITE" id="PS50943">
    <property type="entry name" value="HTH_CROC1"/>
    <property type="match status" value="1"/>
</dbReference>
<accession>A0A520LQM5</accession>
<dbReference type="EMBL" id="SHBN01000061">
    <property type="protein sequence ID" value="RZO10275.1"/>
    <property type="molecule type" value="Genomic_DNA"/>
</dbReference>
<keyword evidence="1" id="KW-0812">Transmembrane</keyword>
<evidence type="ECO:0000313" key="3">
    <source>
        <dbReference type="EMBL" id="RZO10275.1"/>
    </source>
</evidence>
<reference evidence="3 4" key="1">
    <citation type="submission" date="2019-02" db="EMBL/GenBank/DDBJ databases">
        <title>Prokaryotic population dynamics and viral predation in marine succession experiment using metagenomics: the confinement effect.</title>
        <authorList>
            <person name="Haro-Moreno J.M."/>
            <person name="Rodriguez-Valera F."/>
            <person name="Lopez-Perez M."/>
        </authorList>
    </citation>
    <scope>NUCLEOTIDE SEQUENCE [LARGE SCALE GENOMIC DNA]</scope>
    <source>
        <strain evidence="3">MED-G168</strain>
    </source>
</reference>
<keyword evidence="1" id="KW-0472">Membrane</keyword>
<protein>
    <submittedName>
        <fullName evidence="3">Helix-turn-helix domain-containing protein</fullName>
    </submittedName>
</protein>
<organism evidence="3 4">
    <name type="scientific">SAR86 cluster bacterium</name>
    <dbReference type="NCBI Taxonomy" id="2030880"/>
    <lineage>
        <taxon>Bacteria</taxon>
        <taxon>Pseudomonadati</taxon>
        <taxon>Pseudomonadota</taxon>
        <taxon>Gammaproteobacteria</taxon>
        <taxon>SAR86 cluster</taxon>
    </lineage>
</organism>
<dbReference type="Pfam" id="PF13413">
    <property type="entry name" value="HTH_25"/>
    <property type="match status" value="1"/>
</dbReference>
<dbReference type="InterPro" id="IPR001387">
    <property type="entry name" value="Cro/C1-type_HTH"/>
</dbReference>
<dbReference type="AlphaFoldDB" id="A0A520LQM5"/>
<sequence length="190" mass="21647">MSLKSAHTGKIGKAFINARRLRSMSQEEAASTALININFIKAIESGDYSIFPARMFAVQYFEKYAKFLNLEINFFDIYNAEVVAAAEEEHDLDISKDSPVNKNIIFIIFISFVFLISFIFLLQDNNKNHEAVEIKLIKTSSNIEGFTIDTESSFDNDINELHHEINKFFIQDKLDSIQLDVTVDSSESEA</sequence>
<dbReference type="SUPFAM" id="SSF47413">
    <property type="entry name" value="lambda repressor-like DNA-binding domains"/>
    <property type="match status" value="1"/>
</dbReference>
<evidence type="ECO:0000313" key="4">
    <source>
        <dbReference type="Proteomes" id="UP000319023"/>
    </source>
</evidence>
<feature type="domain" description="HTH cro/C1-type" evidence="2">
    <location>
        <begin position="15"/>
        <end position="75"/>
    </location>
</feature>
<dbReference type="InterPro" id="IPR010982">
    <property type="entry name" value="Lambda_DNA-bd_dom_sf"/>
</dbReference>
<dbReference type="InterPro" id="IPR050400">
    <property type="entry name" value="Bact_Cytoskel_RodZ"/>
</dbReference>
<dbReference type="PANTHER" id="PTHR34475:SF1">
    <property type="entry name" value="CYTOSKELETON PROTEIN RODZ"/>
    <property type="match status" value="1"/>
</dbReference>
<dbReference type="Proteomes" id="UP000319023">
    <property type="component" value="Unassembled WGS sequence"/>
</dbReference>